<dbReference type="VEuPathDB" id="FungiDB:ASPTUDRAFT_26072"/>
<protein>
    <submittedName>
        <fullName evidence="2">Uncharacterized protein</fullName>
    </submittedName>
</protein>
<gene>
    <name evidence="2" type="ORF">ASPTUDRAFT_26072</name>
</gene>
<evidence type="ECO:0000256" key="1">
    <source>
        <dbReference type="SAM" id="MobiDB-lite"/>
    </source>
</evidence>
<evidence type="ECO:0000313" key="3">
    <source>
        <dbReference type="Proteomes" id="UP000184304"/>
    </source>
</evidence>
<dbReference type="AlphaFoldDB" id="A0A1L9NMK4"/>
<name>A0A1L9NMK4_ASPTC</name>
<accession>A0A1L9NMK4</accession>
<reference evidence="3" key="1">
    <citation type="journal article" date="2017" name="Genome Biol.">
        <title>Comparative genomics reveals high biological diversity and specific adaptations in the industrially and medically important fungal genus Aspergillus.</title>
        <authorList>
            <person name="de Vries R.P."/>
            <person name="Riley R."/>
            <person name="Wiebenga A."/>
            <person name="Aguilar-Osorio G."/>
            <person name="Amillis S."/>
            <person name="Uchima C.A."/>
            <person name="Anderluh G."/>
            <person name="Asadollahi M."/>
            <person name="Askin M."/>
            <person name="Barry K."/>
            <person name="Battaglia E."/>
            <person name="Bayram O."/>
            <person name="Benocci T."/>
            <person name="Braus-Stromeyer S.A."/>
            <person name="Caldana C."/>
            <person name="Canovas D."/>
            <person name="Cerqueira G.C."/>
            <person name="Chen F."/>
            <person name="Chen W."/>
            <person name="Choi C."/>
            <person name="Clum A."/>
            <person name="Dos Santos R.A."/>
            <person name="Damasio A.R."/>
            <person name="Diallinas G."/>
            <person name="Emri T."/>
            <person name="Fekete E."/>
            <person name="Flipphi M."/>
            <person name="Freyberg S."/>
            <person name="Gallo A."/>
            <person name="Gournas C."/>
            <person name="Habgood R."/>
            <person name="Hainaut M."/>
            <person name="Harispe M.L."/>
            <person name="Henrissat B."/>
            <person name="Hilden K.S."/>
            <person name="Hope R."/>
            <person name="Hossain A."/>
            <person name="Karabika E."/>
            <person name="Karaffa L."/>
            <person name="Karanyi Z."/>
            <person name="Krasevec N."/>
            <person name="Kuo A."/>
            <person name="Kusch H."/>
            <person name="LaButti K."/>
            <person name="Lagendijk E.L."/>
            <person name="Lapidus A."/>
            <person name="Levasseur A."/>
            <person name="Lindquist E."/>
            <person name="Lipzen A."/>
            <person name="Logrieco A.F."/>
            <person name="MacCabe A."/>
            <person name="Maekelae M.R."/>
            <person name="Malavazi I."/>
            <person name="Melin P."/>
            <person name="Meyer V."/>
            <person name="Mielnichuk N."/>
            <person name="Miskei M."/>
            <person name="Molnar A.P."/>
            <person name="Mule G."/>
            <person name="Ngan C.Y."/>
            <person name="Orejas M."/>
            <person name="Orosz E."/>
            <person name="Ouedraogo J.P."/>
            <person name="Overkamp K.M."/>
            <person name="Park H.-S."/>
            <person name="Perrone G."/>
            <person name="Piumi F."/>
            <person name="Punt P.J."/>
            <person name="Ram A.F."/>
            <person name="Ramon A."/>
            <person name="Rauscher S."/>
            <person name="Record E."/>
            <person name="Riano-Pachon D.M."/>
            <person name="Robert V."/>
            <person name="Roehrig J."/>
            <person name="Ruller R."/>
            <person name="Salamov A."/>
            <person name="Salih N.S."/>
            <person name="Samson R.A."/>
            <person name="Sandor E."/>
            <person name="Sanguinetti M."/>
            <person name="Schuetze T."/>
            <person name="Sepcic K."/>
            <person name="Shelest E."/>
            <person name="Sherlock G."/>
            <person name="Sophianopoulou V."/>
            <person name="Squina F.M."/>
            <person name="Sun H."/>
            <person name="Susca A."/>
            <person name="Todd R.B."/>
            <person name="Tsang A."/>
            <person name="Unkles S.E."/>
            <person name="van de Wiele N."/>
            <person name="van Rossen-Uffink D."/>
            <person name="Oliveira J.V."/>
            <person name="Vesth T.C."/>
            <person name="Visser J."/>
            <person name="Yu J.-H."/>
            <person name="Zhou M."/>
            <person name="Andersen M.R."/>
            <person name="Archer D.B."/>
            <person name="Baker S.E."/>
            <person name="Benoit I."/>
            <person name="Brakhage A.A."/>
            <person name="Braus G.H."/>
            <person name="Fischer R."/>
            <person name="Frisvad J.C."/>
            <person name="Goldman G.H."/>
            <person name="Houbraken J."/>
            <person name="Oakley B."/>
            <person name="Pocsi I."/>
            <person name="Scazzocchio C."/>
            <person name="Seiboth B."/>
            <person name="vanKuyk P.A."/>
            <person name="Wortman J."/>
            <person name="Dyer P.S."/>
            <person name="Grigoriev I.V."/>
        </authorList>
    </citation>
    <scope>NUCLEOTIDE SEQUENCE [LARGE SCALE GENOMIC DNA]</scope>
    <source>
        <strain evidence="3">CBS 134.48</strain>
    </source>
</reference>
<proteinExistence type="predicted"/>
<dbReference type="OrthoDB" id="4506793at2759"/>
<evidence type="ECO:0000313" key="2">
    <source>
        <dbReference type="EMBL" id="OJI90540.1"/>
    </source>
</evidence>
<dbReference type="Proteomes" id="UP000184304">
    <property type="component" value="Unassembled WGS sequence"/>
</dbReference>
<feature type="region of interest" description="Disordered" evidence="1">
    <location>
        <begin position="130"/>
        <end position="155"/>
    </location>
</feature>
<sequence>MSVVLAIQQAGRNGELLPQDPVCMGNEYLIVILTNLSEMRVISPPSLKLHTAADRFALERTTQDPPSSCTGPYGLVGESYTSDKMAPKSDTFNPILLRNETQSIHGTEIHSVTGFVQAPAVPRRITRSYRTTTTDPGSRSFRPGSQPYQFYPTVEPESDTFPIARKTVTPRAQY</sequence>
<dbReference type="EMBL" id="KV878176">
    <property type="protein sequence ID" value="OJI90540.1"/>
    <property type="molecule type" value="Genomic_DNA"/>
</dbReference>
<organism evidence="2 3">
    <name type="scientific">Aspergillus tubingensis (strain CBS 134.48)</name>
    <dbReference type="NCBI Taxonomy" id="767770"/>
    <lineage>
        <taxon>Eukaryota</taxon>
        <taxon>Fungi</taxon>
        <taxon>Dikarya</taxon>
        <taxon>Ascomycota</taxon>
        <taxon>Pezizomycotina</taxon>
        <taxon>Eurotiomycetes</taxon>
        <taxon>Eurotiomycetidae</taxon>
        <taxon>Eurotiales</taxon>
        <taxon>Aspergillaceae</taxon>
        <taxon>Aspergillus</taxon>
        <taxon>Aspergillus subgen. Circumdati</taxon>
    </lineage>
</organism>
<keyword evidence="3" id="KW-1185">Reference proteome</keyword>